<reference evidence="3" key="1">
    <citation type="submission" date="2023-07" db="EMBL/GenBank/DDBJ databases">
        <title>Between Cages and Wild: Unraveling the Impact of Captivity on Animal Microbiomes and Antimicrobial Resistance.</title>
        <authorList>
            <person name="Schmartz G.P."/>
            <person name="Rehner J."/>
            <person name="Schuff M.J."/>
            <person name="Becker S.L."/>
            <person name="Kravczyk M."/>
            <person name="Gurevich A."/>
            <person name="Francke R."/>
            <person name="Mueller R."/>
            <person name="Keller V."/>
            <person name="Keller A."/>
        </authorList>
    </citation>
    <scope>NUCLEOTIDE SEQUENCE</scope>
    <source>
        <strain evidence="3">S12M_St_49</strain>
    </source>
</reference>
<sequence length="264" mass="28803">MSETGVSSKRRTATVEPCVSMSSKPASNEFSEPPQNVPFKLADSEPSKSAENEAHDFEDIRLKKPKVILDDKSPRRAEPPFLVVCAVALWVSCAASFYFSRQVPAELENYLVVALFALLIICVLAAFAKRFRRQFLIASFLVLGLLLGVGQNAKLNADCNSFAELSGKELHATLFEDSSVGDYGVSAVLDVDTGTGKHLRVSADFSEGVSLLNGEKVTFSGTFKSFKAASRDYYFNKGICCQVKVSKFSVVDATPLAFIIFARK</sequence>
<evidence type="ECO:0000256" key="2">
    <source>
        <dbReference type="SAM" id="Phobius"/>
    </source>
</evidence>
<feature type="transmembrane region" description="Helical" evidence="2">
    <location>
        <begin position="81"/>
        <end position="99"/>
    </location>
</feature>
<keyword evidence="2" id="KW-0812">Transmembrane</keyword>
<feature type="compositionally biased region" description="Basic and acidic residues" evidence="1">
    <location>
        <begin position="42"/>
        <end position="55"/>
    </location>
</feature>
<accession>A0AA43UB50</accession>
<keyword evidence="2" id="KW-0472">Membrane</keyword>
<feature type="region of interest" description="Disordered" evidence="1">
    <location>
        <begin position="1"/>
        <end position="55"/>
    </location>
</feature>
<dbReference type="EMBL" id="JAUMVS010000069">
    <property type="protein sequence ID" value="MDO4841947.1"/>
    <property type="molecule type" value="Genomic_DNA"/>
</dbReference>
<comment type="caution">
    <text evidence="3">The sequence shown here is derived from an EMBL/GenBank/DDBJ whole genome shotgun (WGS) entry which is preliminary data.</text>
</comment>
<evidence type="ECO:0000256" key="1">
    <source>
        <dbReference type="SAM" id="MobiDB-lite"/>
    </source>
</evidence>
<keyword evidence="2" id="KW-1133">Transmembrane helix</keyword>
<dbReference type="Proteomes" id="UP001168575">
    <property type="component" value="Unassembled WGS sequence"/>
</dbReference>
<protein>
    <submittedName>
        <fullName evidence="3">Uncharacterized protein</fullName>
    </submittedName>
</protein>
<organism evidence="3 4">
    <name type="scientific">Phoenicibacter congonensis</name>
    <dbReference type="NCBI Taxonomy" id="1944646"/>
    <lineage>
        <taxon>Bacteria</taxon>
        <taxon>Bacillati</taxon>
        <taxon>Actinomycetota</taxon>
        <taxon>Coriobacteriia</taxon>
        <taxon>Eggerthellales</taxon>
        <taxon>Eggerthellaceae</taxon>
        <taxon>Phoenicibacter</taxon>
    </lineage>
</organism>
<proteinExistence type="predicted"/>
<gene>
    <name evidence="3" type="ORF">Q3982_04640</name>
</gene>
<feature type="non-terminal residue" evidence="3">
    <location>
        <position position="264"/>
    </location>
</feature>
<keyword evidence="4" id="KW-1185">Reference proteome</keyword>
<feature type="transmembrane region" description="Helical" evidence="2">
    <location>
        <begin position="111"/>
        <end position="128"/>
    </location>
</feature>
<name>A0AA43UB50_9ACTN</name>
<evidence type="ECO:0000313" key="3">
    <source>
        <dbReference type="EMBL" id="MDO4841947.1"/>
    </source>
</evidence>
<dbReference type="AlphaFoldDB" id="A0AA43UB50"/>
<evidence type="ECO:0000313" key="4">
    <source>
        <dbReference type="Proteomes" id="UP001168575"/>
    </source>
</evidence>
<feature type="compositionally biased region" description="Polar residues" evidence="1">
    <location>
        <begin position="20"/>
        <end position="34"/>
    </location>
</feature>
<feature type="transmembrane region" description="Helical" evidence="2">
    <location>
        <begin position="135"/>
        <end position="153"/>
    </location>
</feature>